<comment type="caution">
    <text evidence="16">The sequence shown here is derived from an EMBL/GenBank/DDBJ whole genome shotgun (WGS) entry which is preliminary data.</text>
</comment>
<dbReference type="PANTHER" id="PTHR23309">
    <property type="entry name" value="3-HYDROXYACYL-COA DEHYROGENASE"/>
    <property type="match status" value="1"/>
</dbReference>
<comment type="catalytic activity">
    <reaction evidence="13">
        <text>a (3S)-3-hydroxyacyl-CoA + NAD(+) = a 3-oxoacyl-CoA + NADH + H(+)</text>
        <dbReference type="Rhea" id="RHEA:22432"/>
        <dbReference type="ChEBI" id="CHEBI:15378"/>
        <dbReference type="ChEBI" id="CHEBI:57318"/>
        <dbReference type="ChEBI" id="CHEBI:57540"/>
        <dbReference type="ChEBI" id="CHEBI:57945"/>
        <dbReference type="ChEBI" id="CHEBI:90726"/>
        <dbReference type="EC" id="1.1.1.35"/>
    </reaction>
</comment>
<dbReference type="Gene3D" id="3.90.226.10">
    <property type="entry name" value="2-enoyl-CoA Hydratase, Chain A, domain 1"/>
    <property type="match status" value="1"/>
</dbReference>
<reference evidence="16 17" key="1">
    <citation type="submission" date="2019-03" db="EMBL/GenBank/DDBJ databases">
        <title>Genomic Encyclopedia of Type Strains, Phase IV (KMG-IV): sequencing the most valuable type-strain genomes for metagenomic binning, comparative biology and taxonomic classification.</title>
        <authorList>
            <person name="Goeker M."/>
        </authorList>
    </citation>
    <scope>NUCLEOTIDE SEQUENCE [LARGE SCALE GENOMIC DNA]</scope>
    <source>
        <strain evidence="16 17">DSM 19345</strain>
    </source>
</reference>
<keyword evidence="12" id="KW-0511">Multifunctional enzyme</keyword>
<evidence type="ECO:0000256" key="9">
    <source>
        <dbReference type="ARBA" id="ARBA00023140"/>
    </source>
</evidence>
<dbReference type="UniPathway" id="UPA00659"/>
<evidence type="ECO:0000313" key="17">
    <source>
        <dbReference type="Proteomes" id="UP000295678"/>
    </source>
</evidence>
<dbReference type="SUPFAM" id="SSF48179">
    <property type="entry name" value="6-phosphogluconate dehydrogenase C-terminal domain-like"/>
    <property type="match status" value="2"/>
</dbReference>
<dbReference type="InterPro" id="IPR036291">
    <property type="entry name" value="NAD(P)-bd_dom_sf"/>
</dbReference>
<keyword evidence="8" id="KW-0443">Lipid metabolism</keyword>
<evidence type="ECO:0000256" key="13">
    <source>
        <dbReference type="ARBA" id="ARBA00049556"/>
    </source>
</evidence>
<dbReference type="Gene3D" id="1.10.1040.50">
    <property type="match status" value="1"/>
</dbReference>
<keyword evidence="4" id="KW-0276">Fatty acid metabolism</keyword>
<evidence type="ECO:0000313" key="16">
    <source>
        <dbReference type="EMBL" id="TCT13165.1"/>
    </source>
</evidence>
<evidence type="ECO:0000256" key="3">
    <source>
        <dbReference type="ARBA" id="ARBA00011245"/>
    </source>
</evidence>
<keyword evidence="10" id="KW-0413">Isomerase</keyword>
<feature type="domain" description="3-hydroxyacyl-CoA dehydrogenase C-terminal" evidence="14">
    <location>
        <begin position="479"/>
        <end position="570"/>
    </location>
</feature>
<comment type="subcellular location">
    <subcellularLocation>
        <location evidence="1">Peroxisome</location>
    </subcellularLocation>
</comment>
<keyword evidence="7" id="KW-0520">NAD</keyword>
<feature type="domain" description="3-hydroxyacyl-CoA dehydrogenase C-terminal" evidence="14">
    <location>
        <begin position="606"/>
        <end position="690"/>
    </location>
</feature>
<evidence type="ECO:0000259" key="15">
    <source>
        <dbReference type="Pfam" id="PF02737"/>
    </source>
</evidence>
<sequence length="703" mass="74803">MSSVVDVRRDGDIAVVTIDNPPVNALGHAVRSGLHAAMRELRDDASVKAVVLAGAGRTFPAGADITEFGNPLQPPGLGEVIEQIEAMPKPVIAALHGTPLGGGFELALGCHWRVAAKGTRPGLPEVKLGILPGAGGTQRLPRLIGPVEALPIIVGGEPIPAERALQLGAIDEIAEGDVIEAAIAFARRVLAEKRPIVRVSEREDKIAAARADRSAFEAAAAEATARTRGLEAPVACAKAVGFAIDLPFAEGLKREHALFLDLVKSDQSKAQRHLFFAEREAAKVADMPKDTKPRPVVRAAVIGAGTMGGGISMCFANAGIPVTIVDATEEALQRGLGTIEKNYGISVSRGRMSADDLTARMGLISGTTDMTAVADADIIIEAVFEEMEVKRDIFGRLDRIAKPSAVLATNTSYLDVNEIARATGRPGSVLGMHFFSPANVMKLLEIVRGKATEPEVLATAIDVARKLKKVPVVVGVCFGFVGNRMLRARSLESERLLLEGASPAQVDRALTDFGFPMGPFAMIDLAGLDIGWRIRKAMGPTADGGPAPIADQLCEMGRFGQKTGRGFYIYEKGARGGTPDPEVAALIERTAADMGIVRREISDEEIVERLIYPMISEGAKILDEGIAQRPGDIDIVWVNGYGFPVRLGGPMHWADTVGLAHIRDRLRHWAQFNPALQPAPLLERLADEGRGFASLRTGRDKAA</sequence>
<evidence type="ECO:0000256" key="5">
    <source>
        <dbReference type="ARBA" id="ARBA00022963"/>
    </source>
</evidence>
<evidence type="ECO:0000256" key="2">
    <source>
        <dbReference type="ARBA" id="ARBA00005005"/>
    </source>
</evidence>
<keyword evidence="9" id="KW-0576">Peroxisome</keyword>
<dbReference type="AlphaFoldDB" id="A0A4R3MGR5"/>
<feature type="domain" description="3-hydroxyacyl-CoA dehydrogenase NAD binding" evidence="15">
    <location>
        <begin position="299"/>
        <end position="475"/>
    </location>
</feature>
<evidence type="ECO:0000256" key="6">
    <source>
        <dbReference type="ARBA" id="ARBA00023002"/>
    </source>
</evidence>
<dbReference type="EMBL" id="SMAK01000001">
    <property type="protein sequence ID" value="TCT13165.1"/>
    <property type="molecule type" value="Genomic_DNA"/>
</dbReference>
<dbReference type="PANTHER" id="PTHR23309:SF49">
    <property type="entry name" value="PEROXISOMAL BIFUNCTIONAL ENZYME"/>
    <property type="match status" value="1"/>
</dbReference>
<dbReference type="GO" id="GO:0006635">
    <property type="term" value="P:fatty acid beta-oxidation"/>
    <property type="evidence" value="ECO:0007669"/>
    <property type="project" value="UniProtKB-UniPathway"/>
</dbReference>
<dbReference type="SUPFAM" id="SSF52096">
    <property type="entry name" value="ClpP/crotonase"/>
    <property type="match status" value="1"/>
</dbReference>
<evidence type="ECO:0000259" key="14">
    <source>
        <dbReference type="Pfam" id="PF00725"/>
    </source>
</evidence>
<keyword evidence="17" id="KW-1185">Reference proteome</keyword>
<protein>
    <submittedName>
        <fullName evidence="16">Short chain enoyl-CoA hydratase /3-hydroxyacyl-CoA dehydrogenase</fullName>
    </submittedName>
</protein>
<keyword evidence="6" id="KW-0560">Oxidoreductase</keyword>
<gene>
    <name evidence="16" type="ORF">EDC22_10125</name>
</gene>
<evidence type="ECO:0000256" key="1">
    <source>
        <dbReference type="ARBA" id="ARBA00004275"/>
    </source>
</evidence>
<dbReference type="Pfam" id="PF02737">
    <property type="entry name" value="3HCDH_N"/>
    <property type="match status" value="1"/>
</dbReference>
<dbReference type="SUPFAM" id="SSF51735">
    <property type="entry name" value="NAD(P)-binding Rossmann-fold domains"/>
    <property type="match status" value="1"/>
</dbReference>
<evidence type="ECO:0000256" key="8">
    <source>
        <dbReference type="ARBA" id="ARBA00023098"/>
    </source>
</evidence>
<evidence type="ECO:0000256" key="10">
    <source>
        <dbReference type="ARBA" id="ARBA00023235"/>
    </source>
</evidence>
<dbReference type="Pfam" id="PF00378">
    <property type="entry name" value="ECH_1"/>
    <property type="match status" value="1"/>
</dbReference>
<evidence type="ECO:0000256" key="12">
    <source>
        <dbReference type="ARBA" id="ARBA00023268"/>
    </source>
</evidence>
<dbReference type="InterPro" id="IPR008927">
    <property type="entry name" value="6-PGluconate_DH-like_C_sf"/>
</dbReference>
<evidence type="ECO:0000256" key="11">
    <source>
        <dbReference type="ARBA" id="ARBA00023239"/>
    </source>
</evidence>
<organism evidence="16 17">
    <name type="scientific">Tepidamorphus gemmatus</name>
    <dbReference type="NCBI Taxonomy" id="747076"/>
    <lineage>
        <taxon>Bacteria</taxon>
        <taxon>Pseudomonadati</taxon>
        <taxon>Pseudomonadota</taxon>
        <taxon>Alphaproteobacteria</taxon>
        <taxon>Hyphomicrobiales</taxon>
        <taxon>Tepidamorphaceae</taxon>
        <taxon>Tepidamorphus</taxon>
    </lineage>
</organism>
<dbReference type="GO" id="GO:0004300">
    <property type="term" value="F:enoyl-CoA hydratase activity"/>
    <property type="evidence" value="ECO:0007669"/>
    <property type="project" value="UniProtKB-ARBA"/>
</dbReference>
<name>A0A4R3MGR5_9HYPH</name>
<proteinExistence type="predicted"/>
<dbReference type="GO" id="GO:0016853">
    <property type="term" value="F:isomerase activity"/>
    <property type="evidence" value="ECO:0007669"/>
    <property type="project" value="UniProtKB-KW"/>
</dbReference>
<dbReference type="Proteomes" id="UP000295678">
    <property type="component" value="Unassembled WGS sequence"/>
</dbReference>
<dbReference type="Pfam" id="PF00725">
    <property type="entry name" value="3HCDH"/>
    <property type="match status" value="2"/>
</dbReference>
<dbReference type="FunFam" id="1.10.1040.50:FF:000006">
    <property type="entry name" value="Peroxisomal bifunctional enzyme"/>
    <property type="match status" value="1"/>
</dbReference>
<accession>A0A4R3MGR5</accession>
<dbReference type="Gene3D" id="3.40.50.720">
    <property type="entry name" value="NAD(P)-binding Rossmann-like Domain"/>
    <property type="match status" value="1"/>
</dbReference>
<keyword evidence="5" id="KW-0442">Lipid degradation</keyword>
<dbReference type="InterPro" id="IPR001753">
    <property type="entry name" value="Enoyl-CoA_hydra/iso"/>
</dbReference>
<dbReference type="InterPro" id="IPR006108">
    <property type="entry name" value="3HC_DH_C"/>
</dbReference>
<keyword evidence="11" id="KW-0456">Lyase</keyword>
<dbReference type="CDD" id="cd06558">
    <property type="entry name" value="crotonase-like"/>
    <property type="match status" value="1"/>
</dbReference>
<evidence type="ECO:0000256" key="7">
    <source>
        <dbReference type="ARBA" id="ARBA00023027"/>
    </source>
</evidence>
<dbReference type="FunFam" id="3.40.50.720:FF:000009">
    <property type="entry name" value="Fatty oxidation complex, alpha subunit"/>
    <property type="match status" value="1"/>
</dbReference>
<dbReference type="RefSeq" id="WP_132804584.1">
    <property type="nucleotide sequence ID" value="NZ_SMAK01000001.1"/>
</dbReference>
<comment type="subunit">
    <text evidence="3">Monomer.</text>
</comment>
<evidence type="ECO:0000256" key="4">
    <source>
        <dbReference type="ARBA" id="ARBA00022832"/>
    </source>
</evidence>
<comment type="pathway">
    <text evidence="2">Lipid metabolism; fatty acid beta-oxidation.</text>
</comment>
<dbReference type="GO" id="GO:0003857">
    <property type="term" value="F:(3S)-3-hydroxyacyl-CoA dehydrogenase (NAD+) activity"/>
    <property type="evidence" value="ECO:0007669"/>
    <property type="project" value="UniProtKB-EC"/>
</dbReference>
<dbReference type="OrthoDB" id="9771883at2"/>
<dbReference type="InterPro" id="IPR029045">
    <property type="entry name" value="ClpP/crotonase-like_dom_sf"/>
</dbReference>
<dbReference type="GO" id="GO:0070403">
    <property type="term" value="F:NAD+ binding"/>
    <property type="evidence" value="ECO:0007669"/>
    <property type="project" value="InterPro"/>
</dbReference>
<dbReference type="InterPro" id="IPR006176">
    <property type="entry name" value="3-OHacyl-CoA_DH_NAD-bd"/>
</dbReference>